<dbReference type="RefSeq" id="WP_185133656.1">
    <property type="nucleotide sequence ID" value="NZ_JACJVO010000066.1"/>
</dbReference>
<protein>
    <submittedName>
        <fullName evidence="3">Succinyl-CoA synthetase</fullName>
    </submittedName>
</protein>
<feature type="region of interest" description="Disordered" evidence="1">
    <location>
        <begin position="1"/>
        <end position="108"/>
    </location>
</feature>
<sequence>MNVPAIRTKTQARSRASPIGKAAERTARVPAAGARRAPTGSAMKARAPTGGKSRARGGRRSRRYADPQRKARRTRNGRKPADQSAESVLTIPIQPDAAGKEPVVETDGRDYEQGYRDGLFDGGERLLEERLPPDILIPDASVETVLSAGVDALRSRGMPLLSAVQTYEMLERALAQGQPFSLVRLGDGELLTLAQNSVLPIETVVQEGDFLPYAGVNVPDLRARDELIESIRRASLIGVPLSRRPYFQPLLFSVWRAFGIRPESLRLTISTINFSLQEQGLINRLLAGRRILIIGDVALPLAQRLASRGVAITGAIQPVRGVADIERVVEEASRCVFDLALVSAGIAAVTICVRLAERTGRVAIDFGHQANVVAGILNPSQHERRMER</sequence>
<dbReference type="InterPro" id="IPR055171">
    <property type="entry name" value="GT-D-like"/>
</dbReference>
<feature type="compositionally biased region" description="Basic and acidic residues" evidence="1">
    <location>
        <begin position="98"/>
        <end position="108"/>
    </location>
</feature>
<dbReference type="EMBL" id="JACJVO010000066">
    <property type="protein sequence ID" value="MBB6736010.1"/>
    <property type="molecule type" value="Genomic_DNA"/>
</dbReference>
<dbReference type="Pfam" id="PF22882">
    <property type="entry name" value="GT-D-like"/>
    <property type="match status" value="1"/>
</dbReference>
<evidence type="ECO:0000256" key="1">
    <source>
        <dbReference type="SAM" id="MobiDB-lite"/>
    </source>
</evidence>
<feature type="domain" description="GT-D fold-like" evidence="2">
    <location>
        <begin position="162"/>
        <end position="372"/>
    </location>
</feature>
<evidence type="ECO:0000259" key="2">
    <source>
        <dbReference type="Pfam" id="PF22882"/>
    </source>
</evidence>
<dbReference type="NCBIfam" id="NF040628">
    <property type="entry name" value="GT-D_rel"/>
    <property type="match status" value="1"/>
</dbReference>
<name>A0A7X0STU9_9BACL</name>
<keyword evidence="4" id="KW-1185">Reference proteome</keyword>
<reference evidence="3 4" key="1">
    <citation type="submission" date="2020-08" db="EMBL/GenBank/DDBJ databases">
        <title>Cohnella phylogeny.</title>
        <authorList>
            <person name="Dunlap C."/>
        </authorList>
    </citation>
    <scope>NUCLEOTIDE SEQUENCE [LARGE SCALE GENOMIC DNA]</scope>
    <source>
        <strain evidence="3 4">CBP 2801</strain>
    </source>
</reference>
<dbReference type="AlphaFoldDB" id="A0A7X0STU9"/>
<organism evidence="3 4">
    <name type="scientific">Cohnella zeiphila</name>
    <dbReference type="NCBI Taxonomy" id="2761120"/>
    <lineage>
        <taxon>Bacteria</taxon>
        <taxon>Bacillati</taxon>
        <taxon>Bacillota</taxon>
        <taxon>Bacilli</taxon>
        <taxon>Bacillales</taxon>
        <taxon>Paenibacillaceae</taxon>
        <taxon>Cohnella</taxon>
    </lineage>
</organism>
<feature type="compositionally biased region" description="Basic residues" evidence="1">
    <location>
        <begin position="53"/>
        <end position="62"/>
    </location>
</feature>
<evidence type="ECO:0000313" key="3">
    <source>
        <dbReference type="EMBL" id="MBB6736010.1"/>
    </source>
</evidence>
<dbReference type="Proteomes" id="UP000564644">
    <property type="component" value="Unassembled WGS sequence"/>
</dbReference>
<gene>
    <name evidence="3" type="ORF">H7C18_34400</name>
</gene>
<evidence type="ECO:0000313" key="4">
    <source>
        <dbReference type="Proteomes" id="UP000564644"/>
    </source>
</evidence>
<proteinExistence type="predicted"/>
<comment type="caution">
    <text evidence="3">The sequence shown here is derived from an EMBL/GenBank/DDBJ whole genome shotgun (WGS) entry which is preliminary data.</text>
</comment>
<accession>A0A7X0STU9</accession>
<dbReference type="InterPro" id="IPR049785">
    <property type="entry name" value="GT-D-like_firm"/>
</dbReference>
<feature type="compositionally biased region" description="Low complexity" evidence="1">
    <location>
        <begin position="28"/>
        <end position="42"/>
    </location>
</feature>